<dbReference type="Proteomes" id="UP000037822">
    <property type="component" value="Unassembled WGS sequence"/>
</dbReference>
<proteinExistence type="inferred from homology"/>
<dbReference type="PATRIC" id="fig|1526658.3.peg.253"/>
<keyword evidence="3 4" id="KW-0732">Signal</keyword>
<keyword evidence="7" id="KW-1185">Reference proteome</keyword>
<dbReference type="GO" id="GO:0030288">
    <property type="term" value="C:outer membrane-bounded periplasmic space"/>
    <property type="evidence" value="ECO:0007669"/>
    <property type="project" value="TreeGrafter"/>
</dbReference>
<dbReference type="NCBIfam" id="TIGR02634">
    <property type="entry name" value="xylF"/>
    <property type="match status" value="1"/>
</dbReference>
<comment type="subcellular location">
    <subcellularLocation>
        <location evidence="1">Periplasm</location>
    </subcellularLocation>
</comment>
<organism evidence="6 7">
    <name type="scientific">Bosea vaviloviae</name>
    <dbReference type="NCBI Taxonomy" id="1526658"/>
    <lineage>
        <taxon>Bacteria</taxon>
        <taxon>Pseudomonadati</taxon>
        <taxon>Pseudomonadota</taxon>
        <taxon>Alphaproteobacteria</taxon>
        <taxon>Hyphomicrobiales</taxon>
        <taxon>Boseaceae</taxon>
        <taxon>Bosea</taxon>
    </lineage>
</organism>
<name>A0A0N1N348_9HYPH</name>
<dbReference type="AlphaFoldDB" id="A0A0N1N348"/>
<dbReference type="RefSeq" id="WP_054210503.1">
    <property type="nucleotide sequence ID" value="NZ_LGSZ01000048.1"/>
</dbReference>
<dbReference type="GO" id="GO:0048029">
    <property type="term" value="F:monosaccharide binding"/>
    <property type="evidence" value="ECO:0007669"/>
    <property type="project" value="InterPro"/>
</dbReference>
<dbReference type="InterPro" id="IPR050555">
    <property type="entry name" value="Bact_Solute-Bind_Prot2"/>
</dbReference>
<dbReference type="SUPFAM" id="SSF53822">
    <property type="entry name" value="Periplasmic binding protein-like I"/>
    <property type="match status" value="1"/>
</dbReference>
<comment type="caution">
    <text evidence="6">The sequence shown here is derived from an EMBL/GenBank/DDBJ whole genome shotgun (WGS) entry which is preliminary data.</text>
</comment>
<dbReference type="InterPro" id="IPR025997">
    <property type="entry name" value="SBP_2_dom"/>
</dbReference>
<dbReference type="GO" id="GO:0015753">
    <property type="term" value="P:D-xylose transmembrane transport"/>
    <property type="evidence" value="ECO:0007669"/>
    <property type="project" value="InterPro"/>
</dbReference>
<gene>
    <name evidence="6" type="ORF">AE618_17515</name>
</gene>
<dbReference type="EMBL" id="LGSZ01000048">
    <property type="protein sequence ID" value="KPH79835.1"/>
    <property type="molecule type" value="Genomic_DNA"/>
</dbReference>
<sequence>MFRQILLAAGVALAASAVSLPVLAQAKGPIIGVSWSNFQEERWKTDEAAIKAAIEKVGGTYLSADAQSSPAKQLTDVESLIARGAKALIVLAQDAQAIRPAVQKAVDEGIAVVGYDRLIEIPQAFYLTFDNVEVGRMMAREIVKAKPEGNYVFIKGSSADPNAGFLYQGSVEVLKAALDGGKIKNVGEASTDGWLPANAQKNMEQILTRNANKVDAVIAANDGTAGGAIAAMAAQGLAGSVPVSGQDADRAALNRIALGTQTVTIWKDARELGRTAAEIAIKLAGGAKLTEVAGAASWNQGPAKQAMTALFLKPVPVTQDNLKLVIDAGWAPKSVVCQGVAAGKVKACD</sequence>
<dbReference type="OrthoDB" id="9773673at2"/>
<feature type="domain" description="Periplasmic binding protein" evidence="5">
    <location>
        <begin position="31"/>
        <end position="287"/>
    </location>
</feature>
<reference evidence="6 7" key="1">
    <citation type="submission" date="2015-07" db="EMBL/GenBank/DDBJ databases">
        <title>Whole genome sequencing of Bosea vaviloviae isolated from cave pool.</title>
        <authorList>
            <person name="Tan N.E.H."/>
            <person name="Lee Y.P."/>
            <person name="Gan H.M."/>
            <person name="Barton H."/>
            <person name="Savka M.A."/>
        </authorList>
    </citation>
    <scope>NUCLEOTIDE SEQUENCE [LARGE SCALE GENOMIC DNA]</scope>
    <source>
        <strain evidence="6 7">SD260</strain>
    </source>
</reference>
<evidence type="ECO:0000256" key="2">
    <source>
        <dbReference type="ARBA" id="ARBA00007639"/>
    </source>
</evidence>
<dbReference type="PANTHER" id="PTHR30036:SF1">
    <property type="entry name" value="D-XYLOSE-BINDING PERIPLASMIC PROTEIN"/>
    <property type="match status" value="1"/>
</dbReference>
<evidence type="ECO:0000256" key="1">
    <source>
        <dbReference type="ARBA" id="ARBA00004418"/>
    </source>
</evidence>
<evidence type="ECO:0000256" key="3">
    <source>
        <dbReference type="ARBA" id="ARBA00022729"/>
    </source>
</evidence>
<feature type="signal peptide" evidence="4">
    <location>
        <begin position="1"/>
        <end position="24"/>
    </location>
</feature>
<evidence type="ECO:0000313" key="6">
    <source>
        <dbReference type="EMBL" id="KPH79835.1"/>
    </source>
</evidence>
<dbReference type="InterPro" id="IPR028082">
    <property type="entry name" value="Peripla_BP_I"/>
</dbReference>
<dbReference type="Gene3D" id="3.40.50.2300">
    <property type="match status" value="2"/>
</dbReference>
<evidence type="ECO:0000256" key="4">
    <source>
        <dbReference type="SAM" id="SignalP"/>
    </source>
</evidence>
<evidence type="ECO:0000259" key="5">
    <source>
        <dbReference type="Pfam" id="PF13407"/>
    </source>
</evidence>
<comment type="similarity">
    <text evidence="2">Belongs to the bacterial solute-binding protein 2 family.</text>
</comment>
<protein>
    <submittedName>
        <fullName evidence="6">Sugar ABC transporter substrate-binding protein</fullName>
    </submittedName>
</protein>
<feature type="chain" id="PRO_5005878589" evidence="4">
    <location>
        <begin position="25"/>
        <end position="349"/>
    </location>
</feature>
<accession>A0A0N1N348</accession>
<dbReference type="PANTHER" id="PTHR30036">
    <property type="entry name" value="D-XYLOSE-BINDING PERIPLASMIC PROTEIN"/>
    <property type="match status" value="1"/>
</dbReference>
<dbReference type="Pfam" id="PF13407">
    <property type="entry name" value="Peripla_BP_4"/>
    <property type="match status" value="1"/>
</dbReference>
<evidence type="ECO:0000313" key="7">
    <source>
        <dbReference type="Proteomes" id="UP000037822"/>
    </source>
</evidence>
<dbReference type="InterPro" id="IPR013456">
    <property type="entry name" value="XylF"/>
</dbReference>